<comment type="caution">
    <text evidence="8">The sequence shown here is derived from an EMBL/GenBank/DDBJ whole genome shotgun (WGS) entry which is preliminary data.</text>
</comment>
<dbReference type="InterPro" id="IPR051449">
    <property type="entry name" value="ABC-2_transporter_component"/>
</dbReference>
<dbReference type="PANTHER" id="PTHR30294">
    <property type="entry name" value="MEMBRANE COMPONENT OF ABC TRANSPORTER YHHJ-RELATED"/>
    <property type="match status" value="1"/>
</dbReference>
<evidence type="ECO:0000313" key="8">
    <source>
        <dbReference type="EMBL" id="MFD2673646.1"/>
    </source>
</evidence>
<evidence type="ECO:0000256" key="2">
    <source>
        <dbReference type="ARBA" id="ARBA00022475"/>
    </source>
</evidence>
<reference evidence="9" key="1">
    <citation type="journal article" date="2019" name="Int. J. Syst. Evol. Microbiol.">
        <title>The Global Catalogue of Microorganisms (GCM) 10K type strain sequencing project: providing services to taxonomists for standard genome sequencing and annotation.</title>
        <authorList>
            <consortium name="The Broad Institute Genomics Platform"/>
            <consortium name="The Broad Institute Genome Sequencing Center for Infectious Disease"/>
            <person name="Wu L."/>
            <person name="Ma J."/>
        </authorList>
    </citation>
    <scope>NUCLEOTIDE SEQUENCE [LARGE SCALE GENOMIC DNA]</scope>
    <source>
        <strain evidence="9">KCTC 33676</strain>
    </source>
</reference>
<keyword evidence="4 6" id="KW-1133">Transmembrane helix</keyword>
<feature type="transmembrane region" description="Helical" evidence="6">
    <location>
        <begin position="202"/>
        <end position="223"/>
    </location>
</feature>
<protein>
    <submittedName>
        <fullName evidence="8">ABC transporter permease</fullName>
    </submittedName>
</protein>
<evidence type="ECO:0000256" key="1">
    <source>
        <dbReference type="ARBA" id="ARBA00004651"/>
    </source>
</evidence>
<feature type="transmembrane region" description="Helical" evidence="6">
    <location>
        <begin position="297"/>
        <end position="323"/>
    </location>
</feature>
<feature type="domain" description="ABC-2 type transporter transmembrane" evidence="7">
    <location>
        <begin position="19"/>
        <end position="406"/>
    </location>
</feature>
<evidence type="ECO:0000256" key="6">
    <source>
        <dbReference type="SAM" id="Phobius"/>
    </source>
</evidence>
<dbReference type="EMBL" id="JBHUMM010000045">
    <property type="protein sequence ID" value="MFD2673646.1"/>
    <property type="molecule type" value="Genomic_DNA"/>
</dbReference>
<keyword evidence="3 6" id="KW-0812">Transmembrane</keyword>
<organism evidence="8 9">
    <name type="scientific">Marinicrinis sediminis</name>
    <dbReference type="NCBI Taxonomy" id="1652465"/>
    <lineage>
        <taxon>Bacteria</taxon>
        <taxon>Bacillati</taxon>
        <taxon>Bacillota</taxon>
        <taxon>Bacilli</taxon>
        <taxon>Bacillales</taxon>
        <taxon>Paenibacillaceae</taxon>
    </lineage>
</organism>
<sequence length="434" mass="48112">MNDFKTVIGFTFRNKFRTKAFMVTTLIIALLITIVAHIPYAISIFSSDEPTKIGMIQSQDEEITTMLAAFFEAQEDSDIELTLYESGADTAGQEKEMKQYVQDGEIEGYLMLEPSESGGFPKVYYKSEGNTDFSVMSPLETGLQIVKTQWIGTELGLTDQQQQQLYEPVQLEKRQISATSGSGAGGIKEEGKTFAETATSMGLVYVVVIVLFTGIMVSGQLIATEITAEKSSRVMEILITSVSPLKQMFGKIIGMFLIALAQIGFLGVTVALNLSLPYNQEILKNLEIDLSQIPASLWVYAVVFYLMGFFLYATLFAAIGSIVSRTEDLGQAVMPITFLSLAGFYLVIFGLNSPDSSYIVFTSFIPFFSPFVMFMRIGVVDPALWEVLLSIGILAVTIYLCGWLSAKIYRTGVLMYGKKPSWKEIRKAMKAYKF</sequence>
<dbReference type="Proteomes" id="UP001597497">
    <property type="component" value="Unassembled WGS sequence"/>
</dbReference>
<keyword evidence="2" id="KW-1003">Cell membrane</keyword>
<comment type="subcellular location">
    <subcellularLocation>
        <location evidence="1">Cell membrane</location>
        <topology evidence="1">Multi-pass membrane protein</topology>
    </subcellularLocation>
</comment>
<evidence type="ECO:0000256" key="3">
    <source>
        <dbReference type="ARBA" id="ARBA00022692"/>
    </source>
</evidence>
<dbReference type="InterPro" id="IPR013525">
    <property type="entry name" value="ABC2_TM"/>
</dbReference>
<accession>A0ABW5RG22</accession>
<evidence type="ECO:0000313" key="9">
    <source>
        <dbReference type="Proteomes" id="UP001597497"/>
    </source>
</evidence>
<feature type="transmembrane region" description="Helical" evidence="6">
    <location>
        <begin position="329"/>
        <end position="351"/>
    </location>
</feature>
<keyword evidence="9" id="KW-1185">Reference proteome</keyword>
<dbReference type="Pfam" id="PF12698">
    <property type="entry name" value="ABC2_membrane_3"/>
    <property type="match status" value="1"/>
</dbReference>
<evidence type="ECO:0000256" key="5">
    <source>
        <dbReference type="ARBA" id="ARBA00023136"/>
    </source>
</evidence>
<proteinExistence type="predicted"/>
<dbReference type="PANTHER" id="PTHR30294:SF29">
    <property type="entry name" value="MULTIDRUG ABC TRANSPORTER PERMEASE YBHS-RELATED"/>
    <property type="match status" value="1"/>
</dbReference>
<evidence type="ECO:0000259" key="7">
    <source>
        <dbReference type="Pfam" id="PF12698"/>
    </source>
</evidence>
<feature type="transmembrane region" description="Helical" evidence="6">
    <location>
        <begin position="358"/>
        <end position="377"/>
    </location>
</feature>
<keyword evidence="5 6" id="KW-0472">Membrane</keyword>
<evidence type="ECO:0000256" key="4">
    <source>
        <dbReference type="ARBA" id="ARBA00022989"/>
    </source>
</evidence>
<gene>
    <name evidence="8" type="ORF">ACFSUC_19020</name>
</gene>
<feature type="transmembrane region" description="Helical" evidence="6">
    <location>
        <begin position="252"/>
        <end position="276"/>
    </location>
</feature>
<feature type="transmembrane region" description="Helical" evidence="6">
    <location>
        <begin position="383"/>
        <end position="406"/>
    </location>
</feature>
<name>A0ABW5RG22_9BACL</name>
<dbReference type="RefSeq" id="WP_379931231.1">
    <property type="nucleotide sequence ID" value="NZ_JBHUMM010000045.1"/>
</dbReference>
<feature type="transmembrane region" description="Helical" evidence="6">
    <location>
        <begin position="20"/>
        <end position="42"/>
    </location>
</feature>